<name>X1S8N4_9ZZZZ</name>
<accession>X1S8N4</accession>
<reference evidence="2" key="1">
    <citation type="journal article" date="2014" name="Front. Microbiol.">
        <title>High frequency of phylogenetically diverse reductive dehalogenase-homologous genes in deep subseafloor sedimentary metagenomes.</title>
        <authorList>
            <person name="Kawai M."/>
            <person name="Futagami T."/>
            <person name="Toyoda A."/>
            <person name="Takaki Y."/>
            <person name="Nishi S."/>
            <person name="Hori S."/>
            <person name="Arai W."/>
            <person name="Tsubouchi T."/>
            <person name="Morono Y."/>
            <person name="Uchiyama I."/>
            <person name="Ito T."/>
            <person name="Fujiyama A."/>
            <person name="Inagaki F."/>
            <person name="Takami H."/>
        </authorList>
    </citation>
    <scope>NUCLEOTIDE SEQUENCE</scope>
    <source>
        <strain evidence="2">Expedition CK06-06</strain>
    </source>
</reference>
<feature type="region of interest" description="Disordered" evidence="1">
    <location>
        <begin position="209"/>
        <end position="228"/>
    </location>
</feature>
<protein>
    <submittedName>
        <fullName evidence="2">Uncharacterized protein</fullName>
    </submittedName>
</protein>
<dbReference type="EMBL" id="BARW01021524">
    <property type="protein sequence ID" value="GAI89313.1"/>
    <property type="molecule type" value="Genomic_DNA"/>
</dbReference>
<dbReference type="AlphaFoldDB" id="X1S8N4"/>
<dbReference type="Pfam" id="PF00574">
    <property type="entry name" value="CLP_protease"/>
    <property type="match status" value="1"/>
</dbReference>
<comment type="caution">
    <text evidence="2">The sequence shown here is derived from an EMBL/GenBank/DDBJ whole genome shotgun (WGS) entry which is preliminary data.</text>
</comment>
<gene>
    <name evidence="2" type="ORF">S12H4_36139</name>
</gene>
<dbReference type="SUPFAM" id="SSF52096">
    <property type="entry name" value="ClpP/crotonase"/>
    <property type="match status" value="1"/>
</dbReference>
<dbReference type="Gene3D" id="3.90.226.10">
    <property type="entry name" value="2-enoyl-CoA Hydratase, Chain A, domain 1"/>
    <property type="match status" value="1"/>
</dbReference>
<sequence length="245" mass="26902">MVHHPLVQSGGNSKELKEKAELVDAISKPMINIYSKKTGLGKKVISALMDEGKPMVAQRAKELRFVDTISEPLAMVAKMDITNYTNMNLKDLKAKVENFAKDFGFVETSEDEQIAIDAAKAIKDKEVSEAVAEDVLAAENAEQAINAELVTKGEFAPFKDNVMDALQTITEFIAGIPSDDELDDLQKKRAEAAVMQLVKDMKKKVAVPNRSGSPVLAEAQPFKTPSDAERVKSFNANVEKHLKKL</sequence>
<proteinExistence type="predicted"/>
<evidence type="ECO:0000313" key="2">
    <source>
        <dbReference type="EMBL" id="GAI89313.1"/>
    </source>
</evidence>
<dbReference type="InterPro" id="IPR023562">
    <property type="entry name" value="ClpP/TepA"/>
</dbReference>
<organism evidence="2">
    <name type="scientific">marine sediment metagenome</name>
    <dbReference type="NCBI Taxonomy" id="412755"/>
    <lineage>
        <taxon>unclassified sequences</taxon>
        <taxon>metagenomes</taxon>
        <taxon>ecological metagenomes</taxon>
    </lineage>
</organism>
<evidence type="ECO:0000256" key="1">
    <source>
        <dbReference type="SAM" id="MobiDB-lite"/>
    </source>
</evidence>
<dbReference type="InterPro" id="IPR029045">
    <property type="entry name" value="ClpP/crotonase-like_dom_sf"/>
</dbReference>